<dbReference type="HOGENOM" id="CLU_358639_0_0_1"/>
<reference evidence="2 3" key="1">
    <citation type="submission" date="2014-04" db="EMBL/GenBank/DDBJ databases">
        <title>Evolutionary Origins and Diversification of the Mycorrhizal Mutualists.</title>
        <authorList>
            <consortium name="DOE Joint Genome Institute"/>
            <consortium name="Mycorrhizal Genomics Consortium"/>
            <person name="Kohler A."/>
            <person name="Kuo A."/>
            <person name="Nagy L.G."/>
            <person name="Floudas D."/>
            <person name="Copeland A."/>
            <person name="Barry K.W."/>
            <person name="Cichocki N."/>
            <person name="Veneault-Fourrey C."/>
            <person name="LaButti K."/>
            <person name="Lindquist E.A."/>
            <person name="Lipzen A."/>
            <person name="Lundell T."/>
            <person name="Morin E."/>
            <person name="Murat C."/>
            <person name="Riley R."/>
            <person name="Ohm R."/>
            <person name="Sun H."/>
            <person name="Tunlid A."/>
            <person name="Henrissat B."/>
            <person name="Grigoriev I.V."/>
            <person name="Hibbett D.S."/>
            <person name="Martin F."/>
        </authorList>
    </citation>
    <scope>NUCLEOTIDE SEQUENCE [LARGE SCALE GENOMIC DNA]</scope>
    <source>
        <strain evidence="2 3">FD-317 M1</strain>
    </source>
</reference>
<dbReference type="AlphaFoldDB" id="A0A0D0BV40"/>
<protein>
    <submittedName>
        <fullName evidence="2">Uncharacterized protein</fullName>
    </submittedName>
</protein>
<evidence type="ECO:0000313" key="3">
    <source>
        <dbReference type="Proteomes" id="UP000053593"/>
    </source>
</evidence>
<feature type="compositionally biased region" description="Low complexity" evidence="1">
    <location>
        <begin position="66"/>
        <end position="97"/>
    </location>
</feature>
<accession>A0A0D0BV40</accession>
<feature type="compositionally biased region" description="Polar residues" evidence="1">
    <location>
        <begin position="295"/>
        <end position="304"/>
    </location>
</feature>
<feature type="region of interest" description="Disordered" evidence="1">
    <location>
        <begin position="203"/>
        <end position="330"/>
    </location>
</feature>
<feature type="region of interest" description="Disordered" evidence="1">
    <location>
        <begin position="1"/>
        <end position="26"/>
    </location>
</feature>
<gene>
    <name evidence="2" type="ORF">GYMLUDRAFT_250401</name>
</gene>
<evidence type="ECO:0000256" key="1">
    <source>
        <dbReference type="SAM" id="MobiDB-lite"/>
    </source>
</evidence>
<evidence type="ECO:0000313" key="2">
    <source>
        <dbReference type="EMBL" id="KIK53449.1"/>
    </source>
</evidence>
<feature type="region of interest" description="Disordered" evidence="1">
    <location>
        <begin position="40"/>
        <end position="191"/>
    </location>
</feature>
<feature type="compositionally biased region" description="Polar residues" evidence="1">
    <location>
        <begin position="311"/>
        <end position="329"/>
    </location>
</feature>
<feature type="compositionally biased region" description="Acidic residues" evidence="1">
    <location>
        <begin position="497"/>
        <end position="510"/>
    </location>
</feature>
<proteinExistence type="predicted"/>
<keyword evidence="3" id="KW-1185">Reference proteome</keyword>
<dbReference type="OrthoDB" id="3065406at2759"/>
<dbReference type="Proteomes" id="UP000053593">
    <property type="component" value="Unassembled WGS sequence"/>
</dbReference>
<organism evidence="2 3">
    <name type="scientific">Collybiopsis luxurians FD-317 M1</name>
    <dbReference type="NCBI Taxonomy" id="944289"/>
    <lineage>
        <taxon>Eukaryota</taxon>
        <taxon>Fungi</taxon>
        <taxon>Dikarya</taxon>
        <taxon>Basidiomycota</taxon>
        <taxon>Agaricomycotina</taxon>
        <taxon>Agaricomycetes</taxon>
        <taxon>Agaricomycetidae</taxon>
        <taxon>Agaricales</taxon>
        <taxon>Marasmiineae</taxon>
        <taxon>Omphalotaceae</taxon>
        <taxon>Collybiopsis</taxon>
        <taxon>Collybiopsis luxurians</taxon>
    </lineage>
</organism>
<dbReference type="EMBL" id="KN834829">
    <property type="protein sequence ID" value="KIK53449.1"/>
    <property type="molecule type" value="Genomic_DNA"/>
</dbReference>
<feature type="compositionally biased region" description="Basic and acidic residues" evidence="1">
    <location>
        <begin position="128"/>
        <end position="141"/>
    </location>
</feature>
<feature type="compositionally biased region" description="Basic and acidic residues" evidence="1">
    <location>
        <begin position="528"/>
        <end position="543"/>
    </location>
</feature>
<feature type="compositionally biased region" description="Basic and acidic residues" evidence="1">
    <location>
        <begin position="282"/>
        <end position="293"/>
    </location>
</feature>
<sequence length="781" mass="85354">MQTKMKTVELATVPSEAGRKMRQKNIDKWKQELTNAEEALKNFDVGASDRPSSPLSDCPSEQEAPNASSRASTLRSTSNIESAQTSSSVQPAASPSVGADDLTAKDNVSAKASRSPTVSPVGVADKLTPTEEHFRTLKDKISPNNPGLLAATGAGEGHNIQTASPAKPDDTIPIAPIEEKGAEPVKSTISETEQRAWQVIAELDHAISGSSPNQQPQNDNVLSGGQIGSYINSMKSIWGPHLPRPPSPMTKTEVRPTYSAPGLTVGEESAHPGPATETLEGENSKHAELREDSASALSMKTVNTEDLVEGASQQIVEGAPPSSNESSGSVVPGVISMEIEGLALSTKTANTEDLVGGASRQIVEEAPPSTNEPSGSVVSGVIPTELEDPDLEELLALARVKGIEYLYVTPEMKTEEVQVLKQEGNETAPTILTKYENEGKAAGKRRAQMPSDSEESSEMLQRCKRSKPSKSGKQGERPSKQDSKKGKSKGKKAKKEEDDDDDFIVSDDEEVKGSKEYIDVTESEGDEPDRKPDRKPQTAEVKKDKCSWKVAARVAMTDKWQKKGRKACEKWCLDSVKNFIPASVRNKARTVSEYCPKLGTTCAKMSLEVLTSEIGTTRCLNHSFSRDWMQNDQIGSTRGFKATGIPHNAVSAKKKPEDGFLHCGCRIDTALMEFYFFKTGKITSEKRQEDGSPMEDPIVKSWCGTRMSPRQRVLVFKQMAEETAWSLDCVWTRKENKEGQWVVEISDIVRQKILISCQFERLKWLEARAEAERAKMNIDKE</sequence>
<feature type="compositionally biased region" description="Polar residues" evidence="1">
    <location>
        <begin position="208"/>
        <end position="235"/>
    </location>
</feature>
<name>A0A0D0BV40_9AGAR</name>
<feature type="region of interest" description="Disordered" evidence="1">
    <location>
        <begin position="419"/>
        <end position="543"/>
    </location>
</feature>
<feature type="compositionally biased region" description="Basic and acidic residues" evidence="1">
    <location>
        <begin position="473"/>
        <end position="485"/>
    </location>
</feature>